<dbReference type="RefSeq" id="WP_006287346.1">
    <property type="nucleotide sequence ID" value="NZ_BALG01000233.1"/>
</dbReference>
<dbReference type="EMBL" id="BALG01000233">
    <property type="protein sequence ID" value="GAC43650.1"/>
    <property type="molecule type" value="Genomic_DNA"/>
</dbReference>
<dbReference type="AlphaFoldDB" id="M9LK44"/>
<accession>M9LK44</accession>
<dbReference type="Proteomes" id="UP000029453">
    <property type="component" value="Unassembled WGS sequence"/>
</dbReference>
<evidence type="ECO:0000313" key="2">
    <source>
        <dbReference type="Proteomes" id="UP000029453"/>
    </source>
</evidence>
<reference evidence="1 2" key="1">
    <citation type="submission" date="2012-10" db="EMBL/GenBank/DDBJ databases">
        <title>Draft Genome Sequence of Paenibacillus popilliae ATCC 14706T.</title>
        <authorList>
            <person name="Iiyama K."/>
            <person name="Mori K."/>
            <person name="Mon H."/>
            <person name="Chieda Y."/>
            <person name="Lee J.M."/>
            <person name="Kusakabe T."/>
            <person name="Tashiro K."/>
            <person name="Asano S."/>
            <person name="Yasunaga-Aoki C."/>
            <person name="Shimizu S."/>
        </authorList>
    </citation>
    <scope>NUCLEOTIDE SEQUENCE [LARGE SCALE GENOMIC DNA]</scope>
    <source>
        <strain evidence="1 2">ATCC 14706</strain>
    </source>
</reference>
<keyword evidence="2" id="KW-1185">Reference proteome</keyword>
<sequence length="82" mass="9711">MDKRRKLIADELRRAKSEYGHENREQPIDVKDALQAEHTTPMKFSIHMAQRNNKISQVHSKLEQVKLLQKSMMTGKNYFTKK</sequence>
<comment type="caution">
    <text evidence="1">The sequence shown here is derived from an EMBL/GenBank/DDBJ whole genome shotgun (WGS) entry which is preliminary data.</text>
</comment>
<evidence type="ECO:0000313" key="1">
    <source>
        <dbReference type="EMBL" id="GAC43650.1"/>
    </source>
</evidence>
<feature type="non-terminal residue" evidence="1">
    <location>
        <position position="82"/>
    </location>
</feature>
<organism evidence="1 2">
    <name type="scientific">Paenibacillus popilliae ATCC 14706</name>
    <dbReference type="NCBI Taxonomy" id="1212764"/>
    <lineage>
        <taxon>Bacteria</taxon>
        <taxon>Bacillati</taxon>
        <taxon>Bacillota</taxon>
        <taxon>Bacilli</taxon>
        <taxon>Bacillales</taxon>
        <taxon>Paenibacillaceae</taxon>
        <taxon>Paenibacillus</taxon>
    </lineage>
</organism>
<name>M9LK44_PAEPP</name>
<gene>
    <name evidence="1" type="ORF">PPOP_3049</name>
</gene>
<proteinExistence type="predicted"/>
<protein>
    <submittedName>
        <fullName evidence="1">Uncharacterized protein</fullName>
    </submittedName>
</protein>